<dbReference type="InterPro" id="IPR036374">
    <property type="entry name" value="OxRdtase_Mopterin-bd_sf"/>
</dbReference>
<dbReference type="Proteomes" id="UP000255108">
    <property type="component" value="Unassembled WGS sequence"/>
</dbReference>
<feature type="signal peptide" evidence="1">
    <location>
        <begin position="1"/>
        <end position="20"/>
    </location>
</feature>
<protein>
    <submittedName>
        <fullName evidence="3">Oxidoreductase molybdopterin binding domain</fullName>
    </submittedName>
</protein>
<dbReference type="Gene3D" id="3.90.420.10">
    <property type="entry name" value="Oxidoreductase, molybdopterin-binding domain"/>
    <property type="match status" value="1"/>
</dbReference>
<reference evidence="3 5" key="1">
    <citation type="submission" date="2018-06" db="EMBL/GenBank/DDBJ databases">
        <authorList>
            <consortium name="Pathogen Informatics"/>
            <person name="Doyle S."/>
        </authorList>
    </citation>
    <scope>NUCLEOTIDE SEQUENCE [LARGE SCALE GENOMIC DNA]</scope>
    <source>
        <strain evidence="3 5">NCTC11159</strain>
    </source>
</reference>
<proteinExistence type="predicted"/>
<feature type="chain" id="PRO_5017003351" evidence="1">
    <location>
        <begin position="21"/>
        <end position="164"/>
    </location>
</feature>
<evidence type="ECO:0000313" key="6">
    <source>
        <dbReference type="Proteomes" id="UP000295794"/>
    </source>
</evidence>
<name>A0A377Q3L3_9NEIS</name>
<sequence length="164" mass="18240">MPVCRVYLLLVLLFSWPALALDAPAGKVILTLSGKVGEKNAGNTAVFDLAMLEKLPQQSYRTQTPWEALPVKFSGPYLRDVLAAAKASGNVIKAVAINDYKTDIPFSDTHRFDMILAHKMNGQAIPARTKGPLFIVYPYDTKPELQTKPYYDRSAWQVKSLVIE</sequence>
<organism evidence="3 5">
    <name type="scientific">Iodobacter fluviatilis</name>
    <dbReference type="NCBI Taxonomy" id="537"/>
    <lineage>
        <taxon>Bacteria</taxon>
        <taxon>Pseudomonadati</taxon>
        <taxon>Pseudomonadota</taxon>
        <taxon>Betaproteobacteria</taxon>
        <taxon>Neisseriales</taxon>
        <taxon>Chitinibacteraceae</taxon>
        <taxon>Iodobacter</taxon>
    </lineage>
</organism>
<dbReference type="AlphaFoldDB" id="A0A377Q3L3"/>
<dbReference type="EMBL" id="UGHR01000001">
    <property type="protein sequence ID" value="STQ89523.1"/>
    <property type="molecule type" value="Genomic_DNA"/>
</dbReference>
<reference evidence="4 6" key="2">
    <citation type="submission" date="2019-03" db="EMBL/GenBank/DDBJ databases">
        <title>Genomic Encyclopedia of Type Strains, Phase IV (KMG-IV): sequencing the most valuable type-strain genomes for metagenomic binning, comparative biology and taxonomic classification.</title>
        <authorList>
            <person name="Goeker M."/>
        </authorList>
    </citation>
    <scope>NUCLEOTIDE SEQUENCE [LARGE SCALE GENOMIC DNA]</scope>
    <source>
        <strain evidence="4 6">DSM 3764</strain>
    </source>
</reference>
<dbReference type="Proteomes" id="UP000295794">
    <property type="component" value="Unassembled WGS sequence"/>
</dbReference>
<gene>
    <name evidence="4" type="ORF">EV682_101529</name>
    <name evidence="3" type="ORF">NCTC11159_00547</name>
</gene>
<feature type="domain" description="Oxidoreductase molybdopterin-binding" evidence="2">
    <location>
        <begin position="62"/>
        <end position="138"/>
    </location>
</feature>
<dbReference type="RefSeq" id="WP_115225966.1">
    <property type="nucleotide sequence ID" value="NZ_CAWOLO010000001.1"/>
</dbReference>
<dbReference type="EMBL" id="SMBT01000001">
    <property type="protein sequence ID" value="TCU90496.1"/>
    <property type="molecule type" value="Genomic_DNA"/>
</dbReference>
<evidence type="ECO:0000259" key="2">
    <source>
        <dbReference type="Pfam" id="PF00174"/>
    </source>
</evidence>
<dbReference type="OrthoDB" id="9798763at2"/>
<evidence type="ECO:0000313" key="3">
    <source>
        <dbReference type="EMBL" id="STQ89523.1"/>
    </source>
</evidence>
<dbReference type="Pfam" id="PF00174">
    <property type="entry name" value="Oxidored_molyb"/>
    <property type="match status" value="1"/>
</dbReference>
<evidence type="ECO:0000313" key="4">
    <source>
        <dbReference type="EMBL" id="TCU90496.1"/>
    </source>
</evidence>
<evidence type="ECO:0000313" key="5">
    <source>
        <dbReference type="Proteomes" id="UP000255108"/>
    </source>
</evidence>
<evidence type="ECO:0000256" key="1">
    <source>
        <dbReference type="SAM" id="SignalP"/>
    </source>
</evidence>
<accession>A0A377Q3L3</accession>
<keyword evidence="1" id="KW-0732">Signal</keyword>
<dbReference type="SUPFAM" id="SSF56524">
    <property type="entry name" value="Oxidoreductase molybdopterin-binding domain"/>
    <property type="match status" value="1"/>
</dbReference>
<keyword evidence="6" id="KW-1185">Reference proteome</keyword>
<dbReference type="InterPro" id="IPR000572">
    <property type="entry name" value="OxRdtase_Mopterin-bd_dom"/>
</dbReference>